<keyword evidence="7" id="KW-1133">Transmembrane helix</keyword>
<evidence type="ECO:0000256" key="3">
    <source>
        <dbReference type="ARBA" id="ARBA00022553"/>
    </source>
</evidence>
<dbReference type="InterPro" id="IPR003594">
    <property type="entry name" value="HATPase_dom"/>
</dbReference>
<dbReference type="SMART" id="SM00388">
    <property type="entry name" value="HisKA"/>
    <property type="match status" value="1"/>
</dbReference>
<evidence type="ECO:0000256" key="4">
    <source>
        <dbReference type="ARBA" id="ARBA00022679"/>
    </source>
</evidence>
<reference evidence="10 11" key="1">
    <citation type="submission" date="2020-03" db="EMBL/GenBank/DDBJ databases">
        <title>Genomic Encyclopedia of Type Strains, Phase IV (KMG-IV): sequencing the most valuable type-strain genomes for metagenomic binning, comparative biology and taxonomic classification.</title>
        <authorList>
            <person name="Goeker M."/>
        </authorList>
    </citation>
    <scope>NUCLEOTIDE SEQUENCE [LARGE SCALE GENOMIC DNA]</scope>
    <source>
        <strain evidence="10 11">DSM 101599</strain>
    </source>
</reference>
<protein>
    <recommendedName>
        <fullName evidence="2">histidine kinase</fullName>
        <ecNumber evidence="2">2.7.13.3</ecNumber>
    </recommendedName>
</protein>
<dbReference type="SUPFAM" id="SSF47384">
    <property type="entry name" value="Homodimeric domain of signal transducing histidine kinase"/>
    <property type="match status" value="1"/>
</dbReference>
<keyword evidence="3 6" id="KW-0597">Phosphoprotein</keyword>
<evidence type="ECO:0000256" key="7">
    <source>
        <dbReference type="SAM" id="Phobius"/>
    </source>
</evidence>
<dbReference type="Gene3D" id="1.10.287.130">
    <property type="match status" value="1"/>
</dbReference>
<gene>
    <name evidence="10" type="ORF">FHR24_001941</name>
</gene>
<dbReference type="PROSITE" id="PS50109">
    <property type="entry name" value="HIS_KIN"/>
    <property type="match status" value="1"/>
</dbReference>
<dbReference type="EMBL" id="JAASQL010000002">
    <property type="protein sequence ID" value="NIJ45473.1"/>
    <property type="molecule type" value="Genomic_DNA"/>
</dbReference>
<dbReference type="PRINTS" id="PR00344">
    <property type="entry name" value="BCTRLSENSOR"/>
</dbReference>
<proteinExistence type="predicted"/>
<keyword evidence="7" id="KW-0812">Transmembrane</keyword>
<dbReference type="RefSeq" id="WP_167187575.1">
    <property type="nucleotide sequence ID" value="NZ_JAASQL010000002.1"/>
</dbReference>
<evidence type="ECO:0000313" key="11">
    <source>
        <dbReference type="Proteomes" id="UP000745859"/>
    </source>
</evidence>
<organism evidence="10 11">
    <name type="scientific">Wenyingzhuangia heitensis</name>
    <dbReference type="NCBI Taxonomy" id="1487859"/>
    <lineage>
        <taxon>Bacteria</taxon>
        <taxon>Pseudomonadati</taxon>
        <taxon>Bacteroidota</taxon>
        <taxon>Flavobacteriia</taxon>
        <taxon>Flavobacteriales</taxon>
        <taxon>Flavobacteriaceae</taxon>
        <taxon>Wenyingzhuangia</taxon>
    </lineage>
</organism>
<dbReference type="SMART" id="SM00448">
    <property type="entry name" value="REC"/>
    <property type="match status" value="1"/>
</dbReference>
<evidence type="ECO:0000256" key="6">
    <source>
        <dbReference type="PROSITE-ProRule" id="PRU00169"/>
    </source>
</evidence>
<dbReference type="EC" id="2.7.13.3" evidence="2"/>
<evidence type="ECO:0000259" key="8">
    <source>
        <dbReference type="PROSITE" id="PS50109"/>
    </source>
</evidence>
<feature type="domain" description="Histidine kinase" evidence="8">
    <location>
        <begin position="329"/>
        <end position="547"/>
    </location>
</feature>
<dbReference type="CDD" id="cd00082">
    <property type="entry name" value="HisKA"/>
    <property type="match status" value="1"/>
</dbReference>
<dbReference type="SMART" id="SM00387">
    <property type="entry name" value="HATPase_c"/>
    <property type="match status" value="1"/>
</dbReference>
<keyword evidence="5 10" id="KW-0418">Kinase</keyword>
<evidence type="ECO:0000256" key="2">
    <source>
        <dbReference type="ARBA" id="ARBA00012438"/>
    </source>
</evidence>
<evidence type="ECO:0000256" key="1">
    <source>
        <dbReference type="ARBA" id="ARBA00000085"/>
    </source>
</evidence>
<accession>A0ABX0U9P6</accession>
<dbReference type="SUPFAM" id="SSF52172">
    <property type="entry name" value="CheY-like"/>
    <property type="match status" value="1"/>
</dbReference>
<evidence type="ECO:0000259" key="9">
    <source>
        <dbReference type="PROSITE" id="PS50110"/>
    </source>
</evidence>
<keyword evidence="4" id="KW-0808">Transferase</keyword>
<evidence type="ECO:0000256" key="5">
    <source>
        <dbReference type="ARBA" id="ARBA00022777"/>
    </source>
</evidence>
<dbReference type="SUPFAM" id="SSF55874">
    <property type="entry name" value="ATPase domain of HSP90 chaperone/DNA topoisomerase II/histidine kinase"/>
    <property type="match status" value="1"/>
</dbReference>
<dbReference type="InterPro" id="IPR003661">
    <property type="entry name" value="HisK_dim/P_dom"/>
</dbReference>
<dbReference type="PANTHER" id="PTHR43047">
    <property type="entry name" value="TWO-COMPONENT HISTIDINE PROTEIN KINASE"/>
    <property type="match status" value="1"/>
</dbReference>
<feature type="transmembrane region" description="Helical" evidence="7">
    <location>
        <begin position="12"/>
        <end position="31"/>
    </location>
</feature>
<dbReference type="Gene3D" id="3.40.50.2300">
    <property type="match status" value="1"/>
</dbReference>
<dbReference type="Pfam" id="PF00512">
    <property type="entry name" value="HisKA"/>
    <property type="match status" value="1"/>
</dbReference>
<keyword evidence="11" id="KW-1185">Reference proteome</keyword>
<comment type="caution">
    <text evidence="10">The sequence shown here is derived from an EMBL/GenBank/DDBJ whole genome shotgun (WGS) entry which is preliminary data.</text>
</comment>
<dbReference type="InterPro" id="IPR004358">
    <property type="entry name" value="Sig_transdc_His_kin-like_C"/>
</dbReference>
<dbReference type="InterPro" id="IPR036097">
    <property type="entry name" value="HisK_dim/P_sf"/>
</dbReference>
<dbReference type="CDD" id="cd16922">
    <property type="entry name" value="HATPase_EvgS-ArcB-TorS-like"/>
    <property type="match status" value="1"/>
</dbReference>
<dbReference type="InterPro" id="IPR036890">
    <property type="entry name" value="HATPase_C_sf"/>
</dbReference>
<dbReference type="PROSITE" id="PS50110">
    <property type="entry name" value="RESPONSE_REGULATORY"/>
    <property type="match status" value="1"/>
</dbReference>
<dbReference type="InterPro" id="IPR011006">
    <property type="entry name" value="CheY-like_superfamily"/>
</dbReference>
<evidence type="ECO:0000313" key="10">
    <source>
        <dbReference type="EMBL" id="NIJ45473.1"/>
    </source>
</evidence>
<sequence length="806" mass="91923">MQSPKHRITFKILTGYIILGILATIAGILVISEIKTFTQLQKQDISDGSKIVKIGSLIASIYENESLSRAALQLNSAKELKEYTVENEQLLLKIDSLNFIVDNPFQESILDSIKLIIDQKSKNIIGLKRLKLKDNSDKSIHTAINKLSTIDSLLGKMFVADFYKKTKPLDKQNYWDIEEYIKVLKDINPKNSDSNMTQHQIDSLLTISKSKLREAQIEIEYQRKILERKERELVENDVVVSRKLRELLNALEKDIIQNTKTSNIQREKSLNRSKNIILFAAIISFIIIVIFSFVFLNDFWKSERYRKKLEEANETSSSLLKSREQIISMVSHDLRTPLNTITGYGELLQKSKNTTKEINYVEHIQSASTYMEQLVNDLLEFSNLENNNISITSVPFDLEKLMQEIVKSTESLAQDKPITFKLIFDENIKNLVIGDPFRMKQILYNLVINAYKFTDKGTIILQSFLDKKTKTLHLSVKDTGIGIGKEQQKNIFKAFTQGENSKTNKQNGFGLGLTISKKISELLGGDLTLNSELNNGSTFTLSVPVTMSNKVLSDDKTIKPQIKFEIKVVVVEDDVSMRQLLKELLKQYGIESFIFENAQEALTAIKSIPFDLVLTDIQLPKMNGIHFMEVLKNDNSYKNQPIIAMTGRTNLSVTDYLDSGFSAVLTKPFSSDRLETVLQQFFNVSTLEVNAEPKQELLKSPEGFSIQTLGLFLNNDIIVIKNNLKVFLEDTKTNKMLLNKAQKEQDVATVNYVSHKMISMFKQLEVTSVVPFLEMFETTKKIDIPLFTAFENELSKFITSLENYLS</sequence>
<comment type="catalytic activity">
    <reaction evidence="1">
        <text>ATP + protein L-histidine = ADP + protein N-phospho-L-histidine.</text>
        <dbReference type="EC" id="2.7.13.3"/>
    </reaction>
</comment>
<dbReference type="InterPro" id="IPR005467">
    <property type="entry name" value="His_kinase_dom"/>
</dbReference>
<dbReference type="InterPro" id="IPR001789">
    <property type="entry name" value="Sig_transdc_resp-reg_receiver"/>
</dbReference>
<dbReference type="Proteomes" id="UP000745859">
    <property type="component" value="Unassembled WGS sequence"/>
</dbReference>
<feature type="domain" description="Response regulatory" evidence="9">
    <location>
        <begin position="567"/>
        <end position="682"/>
    </location>
</feature>
<dbReference type="Gene3D" id="3.30.565.10">
    <property type="entry name" value="Histidine kinase-like ATPase, C-terminal domain"/>
    <property type="match status" value="1"/>
</dbReference>
<dbReference type="Pfam" id="PF02518">
    <property type="entry name" value="HATPase_c"/>
    <property type="match status" value="1"/>
</dbReference>
<feature type="transmembrane region" description="Helical" evidence="7">
    <location>
        <begin position="276"/>
        <end position="300"/>
    </location>
</feature>
<dbReference type="GO" id="GO:0016301">
    <property type="term" value="F:kinase activity"/>
    <property type="evidence" value="ECO:0007669"/>
    <property type="project" value="UniProtKB-KW"/>
</dbReference>
<keyword evidence="7" id="KW-0472">Membrane</keyword>
<dbReference type="Pfam" id="PF00072">
    <property type="entry name" value="Response_reg"/>
    <property type="match status" value="1"/>
</dbReference>
<name>A0ABX0U9P6_9FLAO</name>
<feature type="modified residue" description="4-aspartylphosphate" evidence="6">
    <location>
        <position position="616"/>
    </location>
</feature>
<dbReference type="CDD" id="cd17546">
    <property type="entry name" value="REC_hyHK_CKI1_RcsC-like"/>
    <property type="match status" value="1"/>
</dbReference>